<dbReference type="HOGENOM" id="CLU_1459619_0_0_0"/>
<evidence type="ECO:0000313" key="1">
    <source>
        <dbReference type="EMBL" id="BAM06178.1"/>
    </source>
</evidence>
<dbReference type="Pfam" id="PF05258">
    <property type="entry name" value="DciA"/>
    <property type="match status" value="1"/>
</dbReference>
<dbReference type="AlphaFoldDB" id="I0ILM9"/>
<reference evidence="1 2" key="1">
    <citation type="journal article" date="2012" name="J. Bacteriol.">
        <title>Complete Genome Sequence of Leptospirillum ferrooxidans Strain C2-3, Isolated from a Fresh Volcanic Ash Deposit on the Island of Miyake, Japan.</title>
        <authorList>
            <person name="Fujimura R."/>
            <person name="Sato Y."/>
            <person name="Nishizawa T."/>
            <person name="Oshima K."/>
            <person name="Kim S.-W."/>
            <person name="Hattori M."/>
            <person name="Kamijo T."/>
            <person name="Ohta H."/>
        </authorList>
    </citation>
    <scope>NUCLEOTIDE SEQUENCE [LARGE SCALE GENOMIC DNA]</scope>
    <source>
        <strain evidence="1 2">C2-3</strain>
    </source>
</reference>
<dbReference type="eggNOG" id="COG5512">
    <property type="taxonomic scope" value="Bacteria"/>
</dbReference>
<dbReference type="KEGG" id="lfc:LFE_0459"/>
<protein>
    <recommendedName>
        <fullName evidence="3">DUF721 domain-containing protein</fullName>
    </recommendedName>
</protein>
<evidence type="ECO:0008006" key="3">
    <source>
        <dbReference type="Google" id="ProtNLM"/>
    </source>
</evidence>
<dbReference type="PATRIC" id="fig|1162668.3.peg.539"/>
<gene>
    <name evidence="1" type="ordered locus">LFE_0459</name>
</gene>
<sequence>MYYSINRIFPANPLRAELGSNLSFTSISSIASSQKSLFGIEEGVRLVLFQRDWDSHLPSPIRDNTYPGAISPEGIIIRTSRQAWQRQCTFLLPEIRETIQAIAPDLAHLPIVIRLEKPFRKPLPAKNNSVELTEELQNQAMAISMLSEDPGVRKACYPIILKSLLTAKKLGLPIISPKTDPPQDS</sequence>
<dbReference type="STRING" id="1162668.LFE_0459"/>
<organism evidence="1 2">
    <name type="scientific">Leptospirillum ferrooxidans (strain C2-3)</name>
    <dbReference type="NCBI Taxonomy" id="1162668"/>
    <lineage>
        <taxon>Bacteria</taxon>
        <taxon>Pseudomonadati</taxon>
        <taxon>Nitrospirota</taxon>
        <taxon>Nitrospiria</taxon>
        <taxon>Nitrospirales</taxon>
        <taxon>Nitrospiraceae</taxon>
        <taxon>Leptospirillum</taxon>
    </lineage>
</organism>
<dbReference type="EMBL" id="AP012342">
    <property type="protein sequence ID" value="BAM06178.1"/>
    <property type="molecule type" value="Genomic_DNA"/>
</dbReference>
<reference evidence="2" key="2">
    <citation type="submission" date="2012-03" db="EMBL/GenBank/DDBJ databases">
        <title>The complete genome sequence of the pioneer microbe on fresh volcanic deposit, Leptospirillum ferrooxidans strain C2-3.</title>
        <authorList>
            <person name="Fujimura R."/>
            <person name="Sato Y."/>
            <person name="Nishizawa T."/>
            <person name="Nanba K."/>
            <person name="Oshima K."/>
            <person name="Hattori M."/>
            <person name="Kamijo T."/>
            <person name="Ohta H."/>
        </authorList>
    </citation>
    <scope>NUCLEOTIDE SEQUENCE [LARGE SCALE GENOMIC DNA]</scope>
    <source>
        <strain evidence="2">C2-3</strain>
    </source>
</reference>
<name>I0ILM9_LEPFC</name>
<keyword evidence="2" id="KW-1185">Reference proteome</keyword>
<proteinExistence type="predicted"/>
<accession>I0ILM9</accession>
<dbReference type="InterPro" id="IPR007922">
    <property type="entry name" value="DciA-like"/>
</dbReference>
<dbReference type="Proteomes" id="UP000007382">
    <property type="component" value="Chromosome"/>
</dbReference>
<evidence type="ECO:0000313" key="2">
    <source>
        <dbReference type="Proteomes" id="UP000007382"/>
    </source>
</evidence>